<dbReference type="SUPFAM" id="SSF56112">
    <property type="entry name" value="Protein kinase-like (PK-like)"/>
    <property type="match status" value="1"/>
</dbReference>
<evidence type="ECO:0008006" key="4">
    <source>
        <dbReference type="Google" id="ProtNLM"/>
    </source>
</evidence>
<organism evidence="2 3">
    <name type="scientific">Tilletiopsis washingtonensis</name>
    <dbReference type="NCBI Taxonomy" id="58919"/>
    <lineage>
        <taxon>Eukaryota</taxon>
        <taxon>Fungi</taxon>
        <taxon>Dikarya</taxon>
        <taxon>Basidiomycota</taxon>
        <taxon>Ustilaginomycotina</taxon>
        <taxon>Exobasidiomycetes</taxon>
        <taxon>Entylomatales</taxon>
        <taxon>Entylomatales incertae sedis</taxon>
        <taxon>Tilletiopsis</taxon>
    </lineage>
</organism>
<dbReference type="RefSeq" id="XP_025595671.1">
    <property type="nucleotide sequence ID" value="XM_025743392.1"/>
</dbReference>
<evidence type="ECO:0000313" key="2">
    <source>
        <dbReference type="EMBL" id="PWN95392.1"/>
    </source>
</evidence>
<reference evidence="2 3" key="1">
    <citation type="journal article" date="2018" name="Mol. Biol. Evol.">
        <title>Broad Genomic Sampling Reveals a Smut Pathogenic Ancestry of the Fungal Clade Ustilaginomycotina.</title>
        <authorList>
            <person name="Kijpornyongpan T."/>
            <person name="Mondo S.J."/>
            <person name="Barry K."/>
            <person name="Sandor L."/>
            <person name="Lee J."/>
            <person name="Lipzen A."/>
            <person name="Pangilinan J."/>
            <person name="LaButti K."/>
            <person name="Hainaut M."/>
            <person name="Henrissat B."/>
            <person name="Grigoriev I.V."/>
            <person name="Spatafora J.W."/>
            <person name="Aime M.C."/>
        </authorList>
    </citation>
    <scope>NUCLEOTIDE SEQUENCE [LARGE SCALE GENOMIC DNA]</scope>
    <source>
        <strain evidence="2 3">MCA 4186</strain>
    </source>
</reference>
<dbReference type="EMBL" id="KZ819305">
    <property type="protein sequence ID" value="PWN95392.1"/>
    <property type="molecule type" value="Genomic_DNA"/>
</dbReference>
<dbReference type="GeneID" id="37270936"/>
<dbReference type="OrthoDB" id="2156052at2759"/>
<dbReference type="Gene3D" id="1.10.510.10">
    <property type="entry name" value="Transferase(Phosphotransferase) domain 1"/>
    <property type="match status" value="1"/>
</dbReference>
<protein>
    <recommendedName>
        <fullName evidence="4">Protein kinase domain-containing protein</fullName>
    </recommendedName>
</protein>
<dbReference type="InterPro" id="IPR011009">
    <property type="entry name" value="Kinase-like_dom_sf"/>
</dbReference>
<dbReference type="Proteomes" id="UP000245946">
    <property type="component" value="Unassembled WGS sequence"/>
</dbReference>
<dbReference type="Pfam" id="PF06293">
    <property type="entry name" value="Kdo"/>
    <property type="match status" value="1"/>
</dbReference>
<gene>
    <name evidence="2" type="ORF">FA09DRAFT_332274</name>
</gene>
<name>A0A316Z3B0_9BASI</name>
<feature type="region of interest" description="Disordered" evidence="1">
    <location>
        <begin position="182"/>
        <end position="227"/>
    </location>
</feature>
<evidence type="ECO:0000256" key="1">
    <source>
        <dbReference type="SAM" id="MobiDB-lite"/>
    </source>
</evidence>
<sequence length="469" mass="50776">MLAALTFCRAGSEVVGGISIKNREREELAPATRPTLSPLQTSSNLQETERKLLHQLFVQTAGLNVACAAVLGDYGRVLMPFELQTQDRSSVAAHISFANEGVRAQYLDRATGLEPSVTLAAPQVKWRKEHNQILSIVEWALYAAKKHFEEPPPFARSFRTEELLEVRPLLPPDGHKALRTEGKAAAEAADAGRTRKRARSSSPTLADPGSRPPSGVPTSGLGDSTTIASGSLVARDDDMVPWQGLHDPQRGLFLYITLCPHWQSDFARVYRAWHSPHLSAPVAELPQPYLRTAPPPDATACVIKTVREIDEDEGELWTNADAAKLARCERAAYAALQPLQGAALPRLLYCGPLELRLDGRVPVLVLEHAGTALSTLTPAAVAAAGVRDAVVAVRAAVAAAFSQLHRHGWCHNDATLCNMLFDVRSGRACIIDLESAAPCCNGAAECVVAAREMEEVHAELDLWEAEARD</sequence>
<evidence type="ECO:0000313" key="3">
    <source>
        <dbReference type="Proteomes" id="UP000245946"/>
    </source>
</evidence>
<dbReference type="AlphaFoldDB" id="A0A316Z3B0"/>
<proteinExistence type="predicted"/>
<accession>A0A316Z3B0</accession>
<keyword evidence="3" id="KW-1185">Reference proteome</keyword>